<evidence type="ECO:0000313" key="2">
    <source>
        <dbReference type="EMBL" id="KAG6722349.1"/>
    </source>
</evidence>
<feature type="region of interest" description="Disordered" evidence="1">
    <location>
        <begin position="1"/>
        <end position="30"/>
    </location>
</feature>
<accession>A0A922JYV3</accession>
<reference evidence="2" key="1">
    <citation type="submission" date="2021-01" db="EMBL/GenBank/DDBJ databases">
        <authorList>
            <person name="Lovell J.T."/>
            <person name="Bentley N."/>
            <person name="Bhattarai G."/>
            <person name="Jenkins J.W."/>
            <person name="Sreedasyam A."/>
            <person name="Alarcon Y."/>
            <person name="Bock C."/>
            <person name="Boston L."/>
            <person name="Carlson J."/>
            <person name="Cervantes K."/>
            <person name="Clermont K."/>
            <person name="Krom N."/>
            <person name="Kubenka K."/>
            <person name="Mamidi S."/>
            <person name="Mattison C."/>
            <person name="Monteros M."/>
            <person name="Pisani C."/>
            <person name="Plott C."/>
            <person name="Rajasekar S."/>
            <person name="Rhein H.S."/>
            <person name="Rohla C."/>
            <person name="Song M."/>
            <person name="Hilaire R.S."/>
            <person name="Shu S."/>
            <person name="Wells L."/>
            <person name="Wang X."/>
            <person name="Webber J."/>
            <person name="Heerema R.J."/>
            <person name="Klein P."/>
            <person name="Conner P."/>
            <person name="Grauke L."/>
            <person name="Grimwood J."/>
            <person name="Schmutz J."/>
            <person name="Randall J.J."/>
        </authorList>
    </citation>
    <scope>NUCLEOTIDE SEQUENCE</scope>
    <source>
        <tissue evidence="2">Leaf</tissue>
    </source>
</reference>
<proteinExistence type="predicted"/>
<organism evidence="2 3">
    <name type="scientific">Carya illinoinensis</name>
    <name type="common">Pecan</name>
    <dbReference type="NCBI Taxonomy" id="32201"/>
    <lineage>
        <taxon>Eukaryota</taxon>
        <taxon>Viridiplantae</taxon>
        <taxon>Streptophyta</taxon>
        <taxon>Embryophyta</taxon>
        <taxon>Tracheophyta</taxon>
        <taxon>Spermatophyta</taxon>
        <taxon>Magnoliopsida</taxon>
        <taxon>eudicotyledons</taxon>
        <taxon>Gunneridae</taxon>
        <taxon>Pentapetalae</taxon>
        <taxon>rosids</taxon>
        <taxon>fabids</taxon>
        <taxon>Fagales</taxon>
        <taxon>Juglandaceae</taxon>
        <taxon>Carya</taxon>
    </lineage>
</organism>
<protein>
    <submittedName>
        <fullName evidence="2">Uncharacterized protein</fullName>
    </submittedName>
</protein>
<name>A0A922JYV3_CARIL</name>
<dbReference type="EMBL" id="CM031827">
    <property type="protein sequence ID" value="KAG6722349.1"/>
    <property type="molecule type" value="Genomic_DNA"/>
</dbReference>
<dbReference type="Proteomes" id="UP000811246">
    <property type="component" value="Chromosome 3"/>
</dbReference>
<feature type="compositionally biased region" description="Polar residues" evidence="1">
    <location>
        <begin position="15"/>
        <end position="30"/>
    </location>
</feature>
<dbReference type="AlphaFoldDB" id="A0A922JYV3"/>
<feature type="compositionally biased region" description="Basic and acidic residues" evidence="1">
    <location>
        <begin position="1"/>
        <end position="12"/>
    </location>
</feature>
<gene>
    <name evidence="2" type="ORF">I3842_03G154800</name>
</gene>
<evidence type="ECO:0000313" key="3">
    <source>
        <dbReference type="Proteomes" id="UP000811246"/>
    </source>
</evidence>
<comment type="caution">
    <text evidence="2">The sequence shown here is derived from an EMBL/GenBank/DDBJ whole genome shotgun (WGS) entry which is preliminary data.</text>
</comment>
<evidence type="ECO:0000256" key="1">
    <source>
        <dbReference type="SAM" id="MobiDB-lite"/>
    </source>
</evidence>
<sequence>MDNDGSSKETHLMEANNNIKETSSSMSHNNVTDEEKRIYILSGDELTLQEMNIVLMMWMTCQNSKGRLQMFQHNIGLWRDQYIREVLKGHPWNCIDMFRMEVTAFHYVYDILW</sequence>